<organism evidence="2 3">
    <name type="scientific">Actinomycetospora cinnamomea</name>
    <dbReference type="NCBI Taxonomy" id="663609"/>
    <lineage>
        <taxon>Bacteria</taxon>
        <taxon>Bacillati</taxon>
        <taxon>Actinomycetota</taxon>
        <taxon>Actinomycetes</taxon>
        <taxon>Pseudonocardiales</taxon>
        <taxon>Pseudonocardiaceae</taxon>
        <taxon>Actinomycetospora</taxon>
    </lineage>
</organism>
<dbReference type="Proteomes" id="UP000245639">
    <property type="component" value="Unassembled WGS sequence"/>
</dbReference>
<sequence length="190" mass="20647">MSIDQGLPVGDVVDVADLAGLAPGAVLVEALEGIDPGGLEGAESVEYLRACARARNRAVARFLTAVHEVGRAEDGTRTRRAVVDEFSGDEVALALGWSWAMARRWLELADDLHRRLSEVQAALASGVLDEGKARVFSEWTRDLSDDHARAVCAEVLPEAQELPVGALIERIQQVSASIDPDWAARRERRR</sequence>
<accession>A0A2U1FQK3</accession>
<comment type="caution">
    <text evidence="2">The sequence shown here is derived from an EMBL/GenBank/DDBJ whole genome shotgun (WGS) entry which is preliminary data.</text>
</comment>
<evidence type="ECO:0000313" key="3">
    <source>
        <dbReference type="Proteomes" id="UP000245639"/>
    </source>
</evidence>
<feature type="domain" description="DUF222" evidence="1">
    <location>
        <begin position="50"/>
        <end position="189"/>
    </location>
</feature>
<name>A0A2U1FQK3_9PSEU</name>
<gene>
    <name evidence="2" type="ORF">C8D89_101291</name>
</gene>
<dbReference type="RefSeq" id="WP_165825497.1">
    <property type="nucleotide sequence ID" value="NZ_QEKW01000001.1"/>
</dbReference>
<dbReference type="InterPro" id="IPR003870">
    <property type="entry name" value="DUF222"/>
</dbReference>
<keyword evidence="3" id="KW-1185">Reference proteome</keyword>
<proteinExistence type="predicted"/>
<dbReference type="AlphaFoldDB" id="A0A2U1FQK3"/>
<protein>
    <submittedName>
        <fullName evidence="2">Uncharacterized protein DUF222</fullName>
    </submittedName>
</protein>
<dbReference type="Pfam" id="PF02720">
    <property type="entry name" value="DUF222"/>
    <property type="match status" value="1"/>
</dbReference>
<reference evidence="2 3" key="1">
    <citation type="submission" date="2018-04" db="EMBL/GenBank/DDBJ databases">
        <title>Genomic Encyclopedia of Type Strains, Phase IV (KMG-IV): sequencing the most valuable type-strain genomes for metagenomic binning, comparative biology and taxonomic classification.</title>
        <authorList>
            <person name="Goeker M."/>
        </authorList>
    </citation>
    <scope>NUCLEOTIDE SEQUENCE [LARGE SCALE GENOMIC DNA]</scope>
    <source>
        <strain evidence="2 3">DSM 45771</strain>
    </source>
</reference>
<dbReference type="EMBL" id="QEKW01000001">
    <property type="protein sequence ID" value="PVZ14426.1"/>
    <property type="molecule type" value="Genomic_DNA"/>
</dbReference>
<evidence type="ECO:0000313" key="2">
    <source>
        <dbReference type="EMBL" id="PVZ14426.1"/>
    </source>
</evidence>
<evidence type="ECO:0000259" key="1">
    <source>
        <dbReference type="Pfam" id="PF02720"/>
    </source>
</evidence>